<dbReference type="SUPFAM" id="SSF50494">
    <property type="entry name" value="Trypsin-like serine proteases"/>
    <property type="match status" value="1"/>
</dbReference>
<sequence>MTSADELVRAGIRPVKRRAEVDLLSLRGVVGVDIGEKITAGRRTGQIGIVVSVRHKIPAERLRRDDLVPAEIDGIVTDVVADDVVLHRALFATGADFPPARGAERHQDVLGGISMGPWRTVLLAPPDVSRVGEYAIVGTLGALATDRDGNVMGLTTFHAACVDDAWSIGDVMVHPSRVDGGSRPEDVVGALCRAALSGSVDAAAVLLSRRRSWRPSIVDIGAVTGSAPAVRGTVVRKRGRTTGLTTGRIASVDATVLLDYRDGLCVRVLRDQLRIESVGGMMGDYGDSGSAVVDPDNRVVGLYVAGNTSGTVVFASPIGKVLDELDVDLVAD</sequence>
<dbReference type="Proteomes" id="UP000256269">
    <property type="component" value="Unassembled WGS sequence"/>
</dbReference>
<gene>
    <name evidence="1" type="ORF">BCF44_101326</name>
</gene>
<reference evidence="1 2" key="1">
    <citation type="submission" date="2018-08" db="EMBL/GenBank/DDBJ databases">
        <title>Genomic Encyclopedia of Archaeal and Bacterial Type Strains, Phase II (KMG-II): from individual species to whole genera.</title>
        <authorList>
            <person name="Goeker M."/>
        </authorList>
    </citation>
    <scope>NUCLEOTIDE SEQUENCE [LARGE SCALE GENOMIC DNA]</scope>
    <source>
        <strain evidence="1 2">DSM 45791</strain>
    </source>
</reference>
<protein>
    <recommendedName>
        <fullName evidence="3">Trypsin-like peptidase</fullName>
    </recommendedName>
</protein>
<dbReference type="Gene3D" id="2.40.10.10">
    <property type="entry name" value="Trypsin-like serine proteases"/>
    <property type="match status" value="2"/>
</dbReference>
<organism evidence="1 2">
    <name type="scientific">Kutzneria buriramensis</name>
    <dbReference type="NCBI Taxonomy" id="1045776"/>
    <lineage>
        <taxon>Bacteria</taxon>
        <taxon>Bacillati</taxon>
        <taxon>Actinomycetota</taxon>
        <taxon>Actinomycetes</taxon>
        <taxon>Pseudonocardiales</taxon>
        <taxon>Pseudonocardiaceae</taxon>
        <taxon>Kutzneria</taxon>
    </lineage>
</organism>
<proteinExistence type="predicted"/>
<dbReference type="EMBL" id="QUNO01000001">
    <property type="protein sequence ID" value="REH55306.1"/>
    <property type="molecule type" value="Genomic_DNA"/>
</dbReference>
<dbReference type="RefSeq" id="WP_116172255.1">
    <property type="nucleotide sequence ID" value="NZ_CP144375.1"/>
</dbReference>
<dbReference type="InterPro" id="IPR009003">
    <property type="entry name" value="Peptidase_S1_PA"/>
</dbReference>
<comment type="caution">
    <text evidence="1">The sequence shown here is derived from an EMBL/GenBank/DDBJ whole genome shotgun (WGS) entry which is preliminary data.</text>
</comment>
<accession>A0A3E0I9R8</accession>
<keyword evidence="2" id="KW-1185">Reference proteome</keyword>
<name>A0A3E0I9R8_9PSEU</name>
<evidence type="ECO:0008006" key="3">
    <source>
        <dbReference type="Google" id="ProtNLM"/>
    </source>
</evidence>
<dbReference type="AlphaFoldDB" id="A0A3E0I9R8"/>
<dbReference type="OrthoDB" id="1491548at2"/>
<evidence type="ECO:0000313" key="1">
    <source>
        <dbReference type="EMBL" id="REH55306.1"/>
    </source>
</evidence>
<evidence type="ECO:0000313" key="2">
    <source>
        <dbReference type="Proteomes" id="UP000256269"/>
    </source>
</evidence>
<dbReference type="InterPro" id="IPR043504">
    <property type="entry name" value="Peptidase_S1_PA_chymotrypsin"/>
</dbReference>